<dbReference type="Proteomes" id="UP000823388">
    <property type="component" value="Chromosome 2K"/>
</dbReference>
<protein>
    <submittedName>
        <fullName evidence="1">Uncharacterized protein</fullName>
    </submittedName>
</protein>
<proteinExistence type="predicted"/>
<dbReference type="AlphaFoldDB" id="A0A8T0WMT4"/>
<comment type="caution">
    <text evidence="1">The sequence shown here is derived from an EMBL/GenBank/DDBJ whole genome shotgun (WGS) entry which is preliminary data.</text>
</comment>
<organism evidence="1 2">
    <name type="scientific">Panicum virgatum</name>
    <name type="common">Blackwell switchgrass</name>
    <dbReference type="NCBI Taxonomy" id="38727"/>
    <lineage>
        <taxon>Eukaryota</taxon>
        <taxon>Viridiplantae</taxon>
        <taxon>Streptophyta</taxon>
        <taxon>Embryophyta</taxon>
        <taxon>Tracheophyta</taxon>
        <taxon>Spermatophyta</taxon>
        <taxon>Magnoliopsida</taxon>
        <taxon>Liliopsida</taxon>
        <taxon>Poales</taxon>
        <taxon>Poaceae</taxon>
        <taxon>PACMAD clade</taxon>
        <taxon>Panicoideae</taxon>
        <taxon>Panicodae</taxon>
        <taxon>Paniceae</taxon>
        <taxon>Panicinae</taxon>
        <taxon>Panicum</taxon>
        <taxon>Panicum sect. Hiantes</taxon>
    </lineage>
</organism>
<reference evidence="1" key="1">
    <citation type="submission" date="2020-05" db="EMBL/GenBank/DDBJ databases">
        <title>WGS assembly of Panicum virgatum.</title>
        <authorList>
            <person name="Lovell J.T."/>
            <person name="Jenkins J."/>
            <person name="Shu S."/>
            <person name="Juenger T.E."/>
            <person name="Schmutz J."/>
        </authorList>
    </citation>
    <scope>NUCLEOTIDE SEQUENCE</scope>
    <source>
        <strain evidence="1">AP13</strain>
    </source>
</reference>
<keyword evidence="2" id="KW-1185">Reference proteome</keyword>
<evidence type="ECO:0000313" key="2">
    <source>
        <dbReference type="Proteomes" id="UP000823388"/>
    </source>
</evidence>
<evidence type="ECO:0000313" key="1">
    <source>
        <dbReference type="EMBL" id="KAG2646444.1"/>
    </source>
</evidence>
<dbReference type="EMBL" id="CM029039">
    <property type="protein sequence ID" value="KAG2646444.1"/>
    <property type="molecule type" value="Genomic_DNA"/>
</dbReference>
<gene>
    <name evidence="1" type="ORF">PVAP13_2KG510305</name>
</gene>
<name>A0A8T0WMT4_PANVG</name>
<accession>A0A8T0WMT4</accession>
<sequence length="53" mass="6315">MLSCCNLLACHVCCILSTYYHRLYEYHQRLMCATMSVYISLNTRFMGCRDRLI</sequence>